<dbReference type="InterPro" id="IPR038763">
    <property type="entry name" value="DHH_sf"/>
</dbReference>
<reference evidence="10" key="1">
    <citation type="submission" date="2020-10" db="EMBL/GenBank/DDBJ databases">
        <authorList>
            <person name="Gilroy R."/>
        </authorList>
    </citation>
    <scope>NUCLEOTIDE SEQUENCE</scope>
    <source>
        <strain evidence="10">CHK195-11698</strain>
    </source>
</reference>
<dbReference type="InterPro" id="IPR004097">
    <property type="entry name" value="DHHA2"/>
</dbReference>
<keyword evidence="4 10" id="KW-0378">Hydrolase</keyword>
<dbReference type="NCBIfam" id="NF011442">
    <property type="entry name" value="PRK14869.1-4"/>
    <property type="match status" value="1"/>
</dbReference>
<dbReference type="NCBIfam" id="NF003877">
    <property type="entry name" value="PRK05427.1"/>
    <property type="match status" value="1"/>
</dbReference>
<dbReference type="InterPro" id="IPR000644">
    <property type="entry name" value="CBS_dom"/>
</dbReference>
<dbReference type="Gene3D" id="3.90.1640.10">
    <property type="entry name" value="inorganic pyrophosphatase (n-terminal core)"/>
    <property type="match status" value="1"/>
</dbReference>
<dbReference type="PANTHER" id="PTHR12112:SF22">
    <property type="entry name" value="MANGANESE-DEPENDENT INORGANIC PYROPHOSPHATASE-RELATED"/>
    <property type="match status" value="1"/>
</dbReference>
<gene>
    <name evidence="10" type="ORF">IAD15_00105</name>
</gene>
<dbReference type="SUPFAM" id="SSF64182">
    <property type="entry name" value="DHH phosphoesterases"/>
    <property type="match status" value="1"/>
</dbReference>
<evidence type="ECO:0000313" key="10">
    <source>
        <dbReference type="EMBL" id="HIU12468.1"/>
    </source>
</evidence>
<dbReference type="InterPro" id="IPR001667">
    <property type="entry name" value="DDH_dom"/>
</dbReference>
<dbReference type="GO" id="GO:0005737">
    <property type="term" value="C:cytoplasm"/>
    <property type="evidence" value="ECO:0007669"/>
    <property type="project" value="InterPro"/>
</dbReference>
<dbReference type="FunFam" id="3.10.310.20:FF:000001">
    <property type="entry name" value="Probable manganese-dependent inorganic pyrophosphatase"/>
    <property type="match status" value="1"/>
</dbReference>
<evidence type="ECO:0000256" key="5">
    <source>
        <dbReference type="ARBA" id="ARBA00023211"/>
    </source>
</evidence>
<evidence type="ECO:0000256" key="6">
    <source>
        <dbReference type="ARBA" id="ARBA00032535"/>
    </source>
</evidence>
<comment type="cofactor">
    <cofactor evidence="1">
        <name>Mn(2+)</name>
        <dbReference type="ChEBI" id="CHEBI:29035"/>
    </cofactor>
</comment>
<dbReference type="GO" id="GO:0004427">
    <property type="term" value="F:inorganic diphosphate phosphatase activity"/>
    <property type="evidence" value="ECO:0007669"/>
    <property type="project" value="UniProtKB-EC"/>
</dbReference>
<dbReference type="Proteomes" id="UP000824175">
    <property type="component" value="Unassembled WGS sequence"/>
</dbReference>
<dbReference type="Gene3D" id="3.10.580.10">
    <property type="entry name" value="CBS-domain"/>
    <property type="match status" value="1"/>
</dbReference>
<dbReference type="EC" id="3.6.1.1" evidence="2"/>
<keyword evidence="3" id="KW-0479">Metal-binding</keyword>
<dbReference type="PROSITE" id="PS51371">
    <property type="entry name" value="CBS"/>
    <property type="match status" value="2"/>
</dbReference>
<dbReference type="FunFam" id="3.90.1640.10:FF:000001">
    <property type="entry name" value="Probable manganese-dependent inorganic pyrophosphatase"/>
    <property type="match status" value="1"/>
</dbReference>
<sequence length="547" mass="60696">MKDTVYVSGHRNPDTDSIISAIAYAHLLNVTGKYHAIPVRLGEVNKETQFVLDYCHLEKPVLLKTVKQKVEDLDYDKVTLFAKELTLKTAWALMKQGNLKSAPVLDENSHLLGVLSTSNIIAGYMDDWDSNILAKSGTSIENIVDTLDAKVLHLNRDVKIFKGEIHVAAMNNEEAKKRIKKDDIVIVGGDREEAVTMLLDQQVSLIILTGSLTLTPELSKKVKEANITTISTPHNTFVTSQLIIQSVPVEFVMQKGNITTFSTDDTVDYMKEVMTETRFRAYPVVDLNGRVVGTLSRYQLLSGMRKKVIQVDHNERAQSIPGLEEAEILEIIDHHRVADIQTTGPVYFRCEPLGSTATIVTKAYQEQGVEIPKEIAGALLSAIISDTLLFKSPTCTPVDTKIAKYLADIAGVDMVSYAQEMFKAGTSLKGFTVAEIFNQDYKRFTISDRKVGIAQVNTMDIDGFAEYKKDMLAYMDEQAHEQNLDLVLLLLTDVLNAASVLFAAGPKKEVANRAFNVELKENEAFLPGVISRKKQVVPAVTEAIEQN</sequence>
<dbReference type="Pfam" id="PF01368">
    <property type="entry name" value="DHH"/>
    <property type="match status" value="1"/>
</dbReference>
<dbReference type="InterPro" id="IPR010766">
    <property type="entry name" value="DRTGG"/>
</dbReference>
<keyword evidence="8" id="KW-0129">CBS domain</keyword>
<dbReference type="GO" id="GO:0046872">
    <property type="term" value="F:metal ion binding"/>
    <property type="evidence" value="ECO:0007669"/>
    <property type="project" value="UniProtKB-KW"/>
</dbReference>
<keyword evidence="5" id="KW-0464">Manganese</keyword>
<dbReference type="Gene3D" id="3.10.310.20">
    <property type="entry name" value="DHHA2 domain"/>
    <property type="match status" value="1"/>
</dbReference>
<name>A0A9D1HL71_9FIRM</name>
<dbReference type="Pfam" id="PF07085">
    <property type="entry name" value="DRTGG"/>
    <property type="match status" value="1"/>
</dbReference>
<evidence type="ECO:0000256" key="8">
    <source>
        <dbReference type="PROSITE-ProRule" id="PRU00703"/>
    </source>
</evidence>
<evidence type="ECO:0000256" key="4">
    <source>
        <dbReference type="ARBA" id="ARBA00022801"/>
    </source>
</evidence>
<dbReference type="SUPFAM" id="SSF75138">
    <property type="entry name" value="HprK N-terminal domain-like"/>
    <property type="match status" value="1"/>
</dbReference>
<dbReference type="SMART" id="SM00116">
    <property type="entry name" value="CBS"/>
    <property type="match status" value="2"/>
</dbReference>
<feature type="domain" description="CBS" evidence="9">
    <location>
        <begin position="253"/>
        <end position="311"/>
    </location>
</feature>
<evidence type="ECO:0000313" key="11">
    <source>
        <dbReference type="Proteomes" id="UP000824175"/>
    </source>
</evidence>
<dbReference type="NCBIfam" id="NF011441">
    <property type="entry name" value="PRK14869.1-3"/>
    <property type="match status" value="1"/>
</dbReference>
<comment type="caution">
    <text evidence="10">The sequence shown here is derived from an EMBL/GenBank/DDBJ whole genome shotgun (WGS) entry which is preliminary data.</text>
</comment>
<dbReference type="Pfam" id="PF00571">
    <property type="entry name" value="CBS"/>
    <property type="match status" value="2"/>
</dbReference>
<dbReference type="SMART" id="SM01131">
    <property type="entry name" value="DHHA2"/>
    <property type="match status" value="1"/>
</dbReference>
<evidence type="ECO:0000259" key="9">
    <source>
        <dbReference type="PROSITE" id="PS51371"/>
    </source>
</evidence>
<dbReference type="Gene3D" id="3.40.1390.20">
    <property type="entry name" value="HprK N-terminal domain-like"/>
    <property type="match status" value="1"/>
</dbReference>
<protein>
    <recommendedName>
        <fullName evidence="2">inorganic diphosphatase</fullName>
        <ecNumber evidence="2">3.6.1.1</ecNumber>
    </recommendedName>
    <alternativeName>
        <fullName evidence="6">Pyrophosphate phospho-hydrolase</fullName>
    </alternativeName>
</protein>
<accession>A0A9D1HL71</accession>
<organism evidence="10 11">
    <name type="scientific">Candidatus Fimiplasma intestinipullorum</name>
    <dbReference type="NCBI Taxonomy" id="2840825"/>
    <lineage>
        <taxon>Bacteria</taxon>
        <taxon>Bacillati</taxon>
        <taxon>Bacillota</taxon>
        <taxon>Clostridia</taxon>
        <taxon>Eubacteriales</taxon>
        <taxon>Candidatus Fimiplasma</taxon>
    </lineage>
</organism>
<dbReference type="AlphaFoldDB" id="A0A9D1HL71"/>
<dbReference type="InterPro" id="IPR046342">
    <property type="entry name" value="CBS_dom_sf"/>
</dbReference>
<proteinExistence type="predicted"/>
<evidence type="ECO:0000256" key="2">
    <source>
        <dbReference type="ARBA" id="ARBA00012146"/>
    </source>
</evidence>
<dbReference type="SUPFAM" id="SSF54631">
    <property type="entry name" value="CBS-domain pair"/>
    <property type="match status" value="1"/>
</dbReference>
<dbReference type="CDD" id="cd04597">
    <property type="entry name" value="CBS_pair_inorgPPase"/>
    <property type="match status" value="1"/>
</dbReference>
<dbReference type="InterPro" id="IPR028979">
    <property type="entry name" value="Ser_kin/Pase_Hpr-like_N_sf"/>
</dbReference>
<dbReference type="InterPro" id="IPR038222">
    <property type="entry name" value="DHHA2_dom_sf"/>
</dbReference>
<reference evidence="10" key="2">
    <citation type="journal article" date="2021" name="PeerJ">
        <title>Extensive microbial diversity within the chicken gut microbiome revealed by metagenomics and culture.</title>
        <authorList>
            <person name="Gilroy R."/>
            <person name="Ravi A."/>
            <person name="Getino M."/>
            <person name="Pursley I."/>
            <person name="Horton D.L."/>
            <person name="Alikhan N.F."/>
            <person name="Baker D."/>
            <person name="Gharbi K."/>
            <person name="Hall N."/>
            <person name="Watson M."/>
            <person name="Adriaenssens E.M."/>
            <person name="Foster-Nyarko E."/>
            <person name="Jarju S."/>
            <person name="Secka A."/>
            <person name="Antonio M."/>
            <person name="Oren A."/>
            <person name="Chaudhuri R.R."/>
            <person name="La Ragione R."/>
            <person name="Hildebrand F."/>
            <person name="Pallen M.J."/>
        </authorList>
    </citation>
    <scope>NUCLEOTIDE SEQUENCE</scope>
    <source>
        <strain evidence="10">CHK195-11698</strain>
    </source>
</reference>
<dbReference type="Pfam" id="PF02833">
    <property type="entry name" value="DHHA2"/>
    <property type="match status" value="1"/>
</dbReference>
<comment type="catalytic activity">
    <reaction evidence="7">
        <text>diphosphate + H2O = 2 phosphate + H(+)</text>
        <dbReference type="Rhea" id="RHEA:24576"/>
        <dbReference type="ChEBI" id="CHEBI:15377"/>
        <dbReference type="ChEBI" id="CHEBI:15378"/>
        <dbReference type="ChEBI" id="CHEBI:33019"/>
        <dbReference type="ChEBI" id="CHEBI:43474"/>
        <dbReference type="EC" id="3.6.1.1"/>
    </reaction>
</comment>
<evidence type="ECO:0000256" key="7">
    <source>
        <dbReference type="ARBA" id="ARBA00047820"/>
    </source>
</evidence>
<evidence type="ECO:0000256" key="3">
    <source>
        <dbReference type="ARBA" id="ARBA00022723"/>
    </source>
</evidence>
<dbReference type="PANTHER" id="PTHR12112">
    <property type="entry name" value="BNIP - RELATED"/>
    <property type="match status" value="1"/>
</dbReference>
<evidence type="ECO:0000256" key="1">
    <source>
        <dbReference type="ARBA" id="ARBA00001936"/>
    </source>
</evidence>
<dbReference type="EMBL" id="DVMJ01000001">
    <property type="protein sequence ID" value="HIU12468.1"/>
    <property type="molecule type" value="Genomic_DNA"/>
</dbReference>
<dbReference type="NCBIfam" id="NF011443">
    <property type="entry name" value="PRK14869.1-5"/>
    <property type="match status" value="1"/>
</dbReference>
<feature type="domain" description="CBS" evidence="9">
    <location>
        <begin position="73"/>
        <end position="130"/>
    </location>
</feature>